<accession>A0A7S2JKE4</accession>
<evidence type="ECO:0000313" key="1">
    <source>
        <dbReference type="EMBL" id="CAD9550394.1"/>
    </source>
</evidence>
<proteinExistence type="predicted"/>
<name>A0A7S2JKE4_9EUKA</name>
<protein>
    <submittedName>
        <fullName evidence="1">Uncharacterized protein</fullName>
    </submittedName>
</protein>
<dbReference type="EMBL" id="HBGX01000493">
    <property type="protein sequence ID" value="CAD9550394.1"/>
    <property type="molecule type" value="Transcribed_RNA"/>
</dbReference>
<organism evidence="1">
    <name type="scientific">Cyanoptyche gloeocystis</name>
    <dbReference type="NCBI Taxonomy" id="77922"/>
    <lineage>
        <taxon>Eukaryota</taxon>
        <taxon>Glaucocystophyceae</taxon>
        <taxon>Glaucocystophyceae incertae sedis</taxon>
        <taxon>Cyanoptyche</taxon>
    </lineage>
</organism>
<sequence length="164" mass="19149">MFWSVVAGLRYIYVIGTIANYQKMSRFYFGTRVNRNSAKTSSKLTIDDLGWVDEEPNVSEIPRNNSSEGIEIHYGSSKSSSPCRECRRCMNCNRQCVDSTAVTCISQAWLERWAGMQYIQGGTWAEKEQRKHFFCTPDCQWSWMFREQQRARMPAYVPDQRVRA</sequence>
<reference evidence="1" key="1">
    <citation type="submission" date="2021-01" db="EMBL/GenBank/DDBJ databases">
        <authorList>
            <person name="Corre E."/>
            <person name="Pelletier E."/>
            <person name="Niang G."/>
            <person name="Scheremetjew M."/>
            <person name="Finn R."/>
            <person name="Kale V."/>
            <person name="Holt S."/>
            <person name="Cochrane G."/>
            <person name="Meng A."/>
            <person name="Brown T."/>
            <person name="Cohen L."/>
        </authorList>
    </citation>
    <scope>NUCLEOTIDE SEQUENCE</scope>
    <source>
        <strain evidence="1">SAG4.97</strain>
    </source>
</reference>
<gene>
    <name evidence="1" type="ORF">CGLO1086_LOCUS229</name>
</gene>
<dbReference type="AlphaFoldDB" id="A0A7S2JKE4"/>